<evidence type="ECO:0000256" key="1">
    <source>
        <dbReference type="ARBA" id="ARBA00022679"/>
    </source>
</evidence>
<dbReference type="CDD" id="cd23837">
    <property type="entry name" value="UBCc_UBE2O"/>
    <property type="match status" value="1"/>
</dbReference>
<feature type="region of interest" description="Disordered" evidence="3">
    <location>
        <begin position="412"/>
        <end position="435"/>
    </location>
</feature>
<comment type="caution">
    <text evidence="5">The sequence shown here is derived from an EMBL/GenBank/DDBJ whole genome shotgun (WGS) entry which is preliminary data.</text>
</comment>
<evidence type="ECO:0000256" key="3">
    <source>
        <dbReference type="SAM" id="MobiDB-lite"/>
    </source>
</evidence>
<dbReference type="InterPro" id="IPR057733">
    <property type="entry name" value="UBE2O-like_SH3-B"/>
</dbReference>
<feature type="domain" description="UBC core" evidence="4">
    <location>
        <begin position="1114"/>
        <end position="1274"/>
    </location>
</feature>
<reference evidence="5" key="1">
    <citation type="journal article" date="2023" name="Mol. Biol. Evol.">
        <title>Third-Generation Sequencing Reveals the Adaptive Role of the Epigenome in Three Deep-Sea Polychaetes.</title>
        <authorList>
            <person name="Perez M."/>
            <person name="Aroh O."/>
            <person name="Sun Y."/>
            <person name="Lan Y."/>
            <person name="Juniper S.K."/>
            <person name="Young C.R."/>
            <person name="Angers B."/>
            <person name="Qian P.Y."/>
        </authorList>
    </citation>
    <scope>NUCLEOTIDE SEQUENCE</scope>
    <source>
        <strain evidence="5">P08H-3</strain>
    </source>
</reference>
<dbReference type="Pfam" id="PF23043">
    <property type="entry name" value="SH3-B_UBE2O"/>
    <property type="match status" value="1"/>
</dbReference>
<dbReference type="SMART" id="SM00212">
    <property type="entry name" value="UBCc"/>
    <property type="match status" value="1"/>
</dbReference>
<dbReference type="InterPro" id="IPR057734">
    <property type="entry name" value="UBE2O-like_SH3-C"/>
</dbReference>
<gene>
    <name evidence="5" type="ORF">LSH36_142g03008</name>
</gene>
<dbReference type="PANTHER" id="PTHR46116:SF15">
    <property type="entry name" value="(E3-INDEPENDENT) E2 UBIQUITIN-CONJUGATING ENZYME"/>
    <property type="match status" value="1"/>
</dbReference>
<feature type="compositionally biased region" description="Acidic residues" evidence="3">
    <location>
        <begin position="992"/>
        <end position="1010"/>
    </location>
</feature>
<dbReference type="InterPro" id="IPR057735">
    <property type="entry name" value="UBE2O-like_tSH3-B"/>
</dbReference>
<protein>
    <recommendedName>
        <fullName evidence="4">UBC core domain-containing protein</fullName>
    </recommendedName>
</protein>
<feature type="region of interest" description="Disordered" evidence="3">
    <location>
        <begin position="990"/>
        <end position="1023"/>
    </location>
</feature>
<dbReference type="Proteomes" id="UP001208570">
    <property type="component" value="Unassembled WGS sequence"/>
</dbReference>
<dbReference type="PANTHER" id="PTHR46116">
    <property type="entry name" value="(E3-INDEPENDENT) E2 UBIQUITIN-CONJUGATING ENZYME"/>
    <property type="match status" value="1"/>
</dbReference>
<keyword evidence="6" id="KW-1185">Reference proteome</keyword>
<accession>A0AAD9N7R8</accession>
<dbReference type="Gene3D" id="3.10.110.10">
    <property type="entry name" value="Ubiquitin Conjugating Enzyme"/>
    <property type="match status" value="1"/>
</dbReference>
<dbReference type="Pfam" id="PF23044">
    <property type="entry name" value="SH3-C_UBE2O"/>
    <property type="match status" value="1"/>
</dbReference>
<name>A0AAD9N7R8_9ANNE</name>
<feature type="compositionally biased region" description="Low complexity" evidence="3">
    <location>
        <begin position="859"/>
        <end position="878"/>
    </location>
</feature>
<feature type="compositionally biased region" description="Basic and acidic residues" evidence="3">
    <location>
        <begin position="842"/>
        <end position="857"/>
    </location>
</feature>
<dbReference type="InterPro" id="IPR016135">
    <property type="entry name" value="UBQ-conjugating_enzyme/RWD"/>
</dbReference>
<dbReference type="GO" id="GO:0061631">
    <property type="term" value="F:ubiquitin conjugating enzyme activity"/>
    <property type="evidence" value="ECO:0007669"/>
    <property type="project" value="TreeGrafter"/>
</dbReference>
<feature type="region of interest" description="Disordered" evidence="3">
    <location>
        <begin position="837"/>
        <end position="889"/>
    </location>
</feature>
<organism evidence="5 6">
    <name type="scientific">Paralvinella palmiformis</name>
    <dbReference type="NCBI Taxonomy" id="53620"/>
    <lineage>
        <taxon>Eukaryota</taxon>
        <taxon>Metazoa</taxon>
        <taxon>Spiralia</taxon>
        <taxon>Lophotrochozoa</taxon>
        <taxon>Annelida</taxon>
        <taxon>Polychaeta</taxon>
        <taxon>Sedentaria</taxon>
        <taxon>Canalipalpata</taxon>
        <taxon>Terebellida</taxon>
        <taxon>Terebelliformia</taxon>
        <taxon>Alvinellidae</taxon>
        <taxon>Paralvinella</taxon>
    </lineage>
</organism>
<dbReference type="Pfam" id="PF00179">
    <property type="entry name" value="UQ_con"/>
    <property type="match status" value="1"/>
</dbReference>
<evidence type="ECO:0000259" key="4">
    <source>
        <dbReference type="PROSITE" id="PS50127"/>
    </source>
</evidence>
<proteinExistence type="predicted"/>
<keyword evidence="2" id="KW-0833">Ubl conjugation pathway</keyword>
<dbReference type="InterPro" id="IPR000608">
    <property type="entry name" value="UBC"/>
</dbReference>
<evidence type="ECO:0000313" key="6">
    <source>
        <dbReference type="Proteomes" id="UP001208570"/>
    </source>
</evidence>
<evidence type="ECO:0000256" key="2">
    <source>
        <dbReference type="ARBA" id="ARBA00022786"/>
    </source>
</evidence>
<dbReference type="PROSITE" id="PS50127">
    <property type="entry name" value="UBC_2"/>
    <property type="match status" value="1"/>
</dbReference>
<dbReference type="EMBL" id="JAODUP010000142">
    <property type="protein sequence ID" value="KAK2159985.1"/>
    <property type="molecule type" value="Genomic_DNA"/>
</dbReference>
<sequence length="1374" mass="154335">MGTVDILCLAKGIRLCLHIPDEAWTEERTAFLREKENIGTETFTVEQIQVFHLVSFWILKLMLEDRSLVPGDVVCQLMKGEDSQRGYVTNTYLKCHVQILGTNYVIQNIDSRDLQLLQSWEIDPGDVYLDSWVGKIDAITETLHVSLPDGTCFKVDSEEGLSIFEDANENRTMDSEFYDGIFYEGQHVKATQKDLNRLVKKDNPKYRWHKKGNVEYICKIEKIEVKRIYVHWLCHGCDGDDNFDALSSPPPSKLKKEQIARLKSLDCFASSSIQLGDKARYVVKPDDAILAVDTQMPILHSIMRKEHDANAVDNENEKNLLRNCPMNGVLADEAPPTAGDEAAQSNIADEMKEDITNAVGKLSLHELACSDQVDSKTITEQNGSSNGDTCSPNAALSELGDHKNITQECHHGECDTSGYTASADSDDDDDDDKKEREPLLGAASQKIAGYSKTNGKPLFLRGIHHKTDEQVDEVCGSVKLATQPQPGDSVPVEVIYTVSYIDVIWQDGSTEKNILSSLLYPIHHLDELEFFPGDYVIPAADTQGCTMFWSLLDFTPLTSACSTKQRELYPGCYGVVVSVQHRERTCLVQWLNKRSAESIQPEEMSVYDIKDHPEYRFRPGHVVVRVGGYDNDTLPNDAVAGQVYELGTDGSILVQWADGTRSHCFPQDIYLIDNEFSELNESLNDSTCEEDNSEDSWVTEEETEIDINEADIVKSPSTMLLIEASQKAVLDQMMDRALSGLHQLEEAFNQAIVKQQPDSVTYILEELLRINQQCRMLDKTLKTSYFRDRKLMLAIQGVKGMLNKEREGRMVKKARDLFHANTGRVIPSAGDSAEVLIPKLSPVKDGKNDEKSNHEDSSGESSAVSEQSPESSPSTVDSDSSDEEPNRPLSEDMEILALLQEFLDMDIETKELLASIQKKPSQDSSETDDKTETDDTISWWVKYLDETSFPPGLLVSRMVCRCLESLLGKVLTDLTDKWEELKKCGKLKVLGDDEEDDDDDDDDGNNDGDSVDQVKNLSKDDAVLSEGSSVDPIEYLSEVLMSTNSSDRARLQLQLTPTCQGKGADIFQSPITPQTPADIRAKLDFNKEGFTVEEEAPTTHRFYSSENEQRDPRTFSAAVRREMKMLKTGLPRGIYVKGFAERMDLYSVMMLGPSNTPYEDGLFFFDMHLPNDYPNTPPHVHYVSFCSDKLNPNLYVDGKVCVSLLGTWIGKGSEVWTNNSSLLQLLISIQGLVLVSEPYYNEAGYEKQKGTQHGHENSRMYNEMVLLKVIESMTALCAKTPEVFKNETSNHIKTHAPRMIHHLEYWLSEASAPEKDQSLSASAHDSEQSHQEEVFSMPDFPLFPLSRGFQITLKKLLIQYKKTLLEQGYCDIGL</sequence>
<evidence type="ECO:0000313" key="5">
    <source>
        <dbReference type="EMBL" id="KAK2159985.1"/>
    </source>
</evidence>
<keyword evidence="1" id="KW-0808">Transferase</keyword>
<dbReference type="SUPFAM" id="SSF54495">
    <property type="entry name" value="UBC-like"/>
    <property type="match status" value="1"/>
</dbReference>
<dbReference type="Pfam" id="PF23046">
    <property type="entry name" value="tSH3-B_UBE2O"/>
    <property type="match status" value="1"/>
</dbReference>